<dbReference type="SUPFAM" id="SSF63380">
    <property type="entry name" value="Riboflavin synthase domain-like"/>
    <property type="match status" value="1"/>
</dbReference>
<proteinExistence type="predicted"/>
<dbReference type="CDD" id="cd06186">
    <property type="entry name" value="NOX_Duox_like_FAD_NADP"/>
    <property type="match status" value="1"/>
</dbReference>
<evidence type="ECO:0000256" key="2">
    <source>
        <dbReference type="ARBA" id="ARBA00022443"/>
    </source>
</evidence>
<dbReference type="Pfam" id="PF01794">
    <property type="entry name" value="Ferric_reduct"/>
    <property type="match status" value="1"/>
</dbReference>
<feature type="compositionally biased region" description="Basic and acidic residues" evidence="8">
    <location>
        <begin position="333"/>
        <end position="342"/>
    </location>
</feature>
<dbReference type="InterPro" id="IPR013121">
    <property type="entry name" value="Fe_red_NAD-bd_6"/>
</dbReference>
<dbReference type="PROSITE" id="PS51384">
    <property type="entry name" value="FAD_FR"/>
    <property type="match status" value="1"/>
</dbReference>
<comment type="subcellular location">
    <subcellularLocation>
        <location evidence="1">Membrane</location>
        <topology evidence="1">Multi-pass membrane protein</topology>
    </subcellularLocation>
</comment>
<feature type="region of interest" description="Disordered" evidence="8">
    <location>
        <begin position="550"/>
        <end position="574"/>
    </location>
</feature>
<feature type="domain" description="SH3" evidence="10">
    <location>
        <begin position="487"/>
        <end position="547"/>
    </location>
</feature>
<feature type="compositionally biased region" description="Basic and acidic residues" evidence="8">
    <location>
        <begin position="284"/>
        <end position="293"/>
    </location>
</feature>
<dbReference type="Pfam" id="PF08030">
    <property type="entry name" value="NAD_binding_6"/>
    <property type="match status" value="1"/>
</dbReference>
<dbReference type="Gene3D" id="2.30.30.40">
    <property type="entry name" value="SH3 Domains"/>
    <property type="match status" value="1"/>
</dbReference>
<accession>A0ABP0RU31</accession>
<keyword evidence="2 7" id="KW-0728">SH3 domain</keyword>
<gene>
    <name evidence="12" type="ORF">SCF082_LOCUS48629</name>
</gene>
<dbReference type="InterPro" id="IPR013112">
    <property type="entry name" value="FAD-bd_8"/>
</dbReference>
<comment type="caution">
    <text evidence="12">The sequence shown here is derived from an EMBL/GenBank/DDBJ whole genome shotgun (WGS) entry which is preliminary data.</text>
</comment>
<evidence type="ECO:0000313" key="12">
    <source>
        <dbReference type="EMBL" id="CAK9104160.1"/>
    </source>
</evidence>
<reference evidence="12 13" key="1">
    <citation type="submission" date="2024-02" db="EMBL/GenBank/DDBJ databases">
        <authorList>
            <person name="Chen Y."/>
            <person name="Shah S."/>
            <person name="Dougan E. K."/>
            <person name="Thang M."/>
            <person name="Chan C."/>
        </authorList>
    </citation>
    <scope>NUCLEOTIDE SEQUENCE [LARGE SCALE GENOMIC DNA]</scope>
</reference>
<dbReference type="SUPFAM" id="SSF51197">
    <property type="entry name" value="Clavaminate synthase-like"/>
    <property type="match status" value="1"/>
</dbReference>
<feature type="transmembrane region" description="Helical" evidence="9">
    <location>
        <begin position="666"/>
        <end position="687"/>
    </location>
</feature>
<feature type="region of interest" description="Disordered" evidence="8">
    <location>
        <begin position="268"/>
        <end position="297"/>
    </location>
</feature>
<dbReference type="InterPro" id="IPR017927">
    <property type="entry name" value="FAD-bd_FR_type"/>
</dbReference>
<dbReference type="Gene3D" id="2.60.120.620">
    <property type="entry name" value="q2cbj1_9rhob like domain"/>
    <property type="match status" value="1"/>
</dbReference>
<dbReference type="InterPro" id="IPR050369">
    <property type="entry name" value="RBOH/FRE"/>
</dbReference>
<dbReference type="EMBL" id="CAXAMM010042327">
    <property type="protein sequence ID" value="CAK9104160.1"/>
    <property type="molecule type" value="Genomic_DNA"/>
</dbReference>
<organism evidence="12 13">
    <name type="scientific">Durusdinium trenchii</name>
    <dbReference type="NCBI Taxonomy" id="1381693"/>
    <lineage>
        <taxon>Eukaryota</taxon>
        <taxon>Sar</taxon>
        <taxon>Alveolata</taxon>
        <taxon>Dinophyceae</taxon>
        <taxon>Suessiales</taxon>
        <taxon>Symbiodiniaceae</taxon>
        <taxon>Durusdinium</taxon>
    </lineage>
</organism>
<dbReference type="Pfam" id="PF05721">
    <property type="entry name" value="PhyH"/>
    <property type="match status" value="1"/>
</dbReference>
<keyword evidence="4 9" id="KW-1133">Transmembrane helix</keyword>
<feature type="compositionally biased region" description="Polar residues" evidence="8">
    <location>
        <begin position="457"/>
        <end position="475"/>
    </location>
</feature>
<dbReference type="InterPro" id="IPR001452">
    <property type="entry name" value="SH3_domain"/>
</dbReference>
<dbReference type="InterPro" id="IPR039261">
    <property type="entry name" value="FNR_nucleotide-bd"/>
</dbReference>
<feature type="compositionally biased region" description="Low complexity" evidence="8">
    <location>
        <begin position="415"/>
        <end position="427"/>
    </location>
</feature>
<feature type="transmembrane region" description="Helical" evidence="9">
    <location>
        <begin position="707"/>
        <end position="733"/>
    </location>
</feature>
<evidence type="ECO:0000259" key="11">
    <source>
        <dbReference type="PROSITE" id="PS51384"/>
    </source>
</evidence>
<name>A0ABP0RU31_9DINO</name>
<evidence type="ECO:0000256" key="3">
    <source>
        <dbReference type="ARBA" id="ARBA00022692"/>
    </source>
</evidence>
<dbReference type="InterPro" id="IPR036028">
    <property type="entry name" value="SH3-like_dom_sf"/>
</dbReference>
<dbReference type="SMART" id="SM00326">
    <property type="entry name" value="SH3"/>
    <property type="match status" value="1"/>
</dbReference>
<dbReference type="InterPro" id="IPR017938">
    <property type="entry name" value="Riboflavin_synthase-like_b-brl"/>
</dbReference>
<evidence type="ECO:0000313" key="13">
    <source>
        <dbReference type="Proteomes" id="UP001642464"/>
    </source>
</evidence>
<dbReference type="PANTHER" id="PTHR11972">
    <property type="entry name" value="NADPH OXIDASE"/>
    <property type="match status" value="1"/>
</dbReference>
<dbReference type="Gene3D" id="3.30.450.30">
    <property type="entry name" value="Dynein light chain 2a, cytoplasmic"/>
    <property type="match status" value="1"/>
</dbReference>
<evidence type="ECO:0000256" key="1">
    <source>
        <dbReference type="ARBA" id="ARBA00004141"/>
    </source>
</evidence>
<evidence type="ECO:0000256" key="4">
    <source>
        <dbReference type="ARBA" id="ARBA00022989"/>
    </source>
</evidence>
<dbReference type="Pfam" id="PF14604">
    <property type="entry name" value="SH3_9"/>
    <property type="match status" value="1"/>
</dbReference>
<feature type="region of interest" description="Disordered" evidence="8">
    <location>
        <begin position="331"/>
        <end position="383"/>
    </location>
</feature>
<keyword evidence="6 9" id="KW-0472">Membrane</keyword>
<feature type="domain" description="FAD-binding FR-type" evidence="11">
    <location>
        <begin position="962"/>
        <end position="1115"/>
    </location>
</feature>
<dbReference type="SUPFAM" id="SSF50044">
    <property type="entry name" value="SH3-domain"/>
    <property type="match status" value="1"/>
</dbReference>
<feature type="transmembrane region" description="Helical" evidence="9">
    <location>
        <begin position="627"/>
        <end position="645"/>
    </location>
</feature>
<feature type="transmembrane region" description="Helical" evidence="9">
    <location>
        <begin position="765"/>
        <end position="790"/>
    </location>
</feature>
<dbReference type="Pfam" id="PF08022">
    <property type="entry name" value="FAD_binding_8"/>
    <property type="match status" value="1"/>
</dbReference>
<dbReference type="PANTHER" id="PTHR11972:SF153">
    <property type="entry name" value="SUPEROXIDE-GENERATING NADPH OXIDASE HEAVY CHAIN SUBUNIT A"/>
    <property type="match status" value="1"/>
</dbReference>
<dbReference type="InterPro" id="IPR013130">
    <property type="entry name" value="Fe3_Rdtase_TM_dom"/>
</dbReference>
<feature type="compositionally biased region" description="Basic and acidic residues" evidence="8">
    <location>
        <begin position="354"/>
        <end position="378"/>
    </location>
</feature>
<evidence type="ECO:0000256" key="8">
    <source>
        <dbReference type="SAM" id="MobiDB-lite"/>
    </source>
</evidence>
<dbReference type="PROSITE" id="PS50002">
    <property type="entry name" value="SH3"/>
    <property type="match status" value="1"/>
</dbReference>
<feature type="transmembrane region" description="Helical" evidence="9">
    <location>
        <begin position="867"/>
        <end position="889"/>
    </location>
</feature>
<sequence>MVSERMQASEATLDKVLAALDEHGFCILERFLSPERTDAMKEELTAVLDRDGTPTGRNPFEGFHTRRMYAVFAKTRSFDDLVTHPLILSVMEAVLGSKNIILSSPTGIEIGPGEVEQLVHRDDGKYPFPKVPMENEVIMNSMWAFDDFTEDNGSTVIFPGSHKLTSEEQLEIFRGLRDGNLQYPKISACMPKGSVMLYRGSLLHGGGANTTDKTRLGVILELCVGWLRQQEQHILAVPPQVVADLPERLQELLGYSVELPFVGYVNGYHPKKTLPPPTAARKKPAADRSRVDPENAACRTRQALRLQRGRPPSKVCPSDLDQTALRAAHTLRRANEGDDSTRTSRAAGAAGGSETREEGDRGVDARGSEGERAARMGGEEWFQGTDKKTGATYYYNTRGDVSYTPPPGWNGGASSGASNGASNGVVSRAGGTPPNAKAAADKSWFGALKNVGGRRPSASQKLPDTRGVQQQSLTRRPNPAVQAAKAQRGTPLRVLYNHIARFEDELTLRKGDVVIGLNKVEGGTWWYGELNGKRGHFPANFVEVVEPQQLQARTQRGGRPKPRPADDGASSSSWFAASAPAAPSIPQKPQSIALKQTPRKASLVALDQKRVEQSGVPLRWTYLAHNWGFAFGLTAAVTGVFAILWHSEALDENVNSEKRRLLGSEFGFVGPVVAVLGAFTFWFESVYGLEKTDDGYKAAMNLPYRSIMYAASSVPCFFAYPTILAGCVGVGAAGTNYMAERANERGTSEKKTYLPKISKEVWYDWSFMQAAIVLAYVGVNAALFLGRYIAVEASRQECLRTQLELSCLSFFAPFAKGFGTSLDLTCALILVPVMRATVNKIANIRTGPNQTLANVVPVKKNIAFHRLIGYTIALGSVGHVAFHLANFAIAPVPSIEAFGGAALWTGGAITLGMTIIFTAAHNSVRRSYFEAFFTSHHFFLIVFPLLLAHGPKFWYGAVIALPLYMADRVYRARRGTTTMYVDYVRFQNPVLKLHFFPDRIENFIFQAGQYLFIQCPHISENEWHPFTISSSFGDLEKDGYISLHIRVQKPGSWTHQFKNYMSILAGSKGKNEKDPFESYFTHYDSSGAVQRGKRFGPDGKVLIRIEGPHSAPAMTYSGYDDVMLCGSGIGLTPSAAILSAVTRHKWKKGFMPRSLRFYWIVRHSEVDSFDWFIELLADISKRVYSDRLAGAIGQQHRLAINIYVTRVPSNIQVERNLTGDKFKKRPKGKQRKSLDSRVPMDAGFLNENIGIDFASLKQMVKAPVISSQDQYTLQFLENPYAKNLPNRLGDIFVWSGRPDWDQIFQGNRDTRLDGVGTIGVTYCGAPAIGSALKGKCKAFSGSDCEALLARSLERPGGRGGLYSCPGLHGVTQGLTGPAIRAHHRPCPVAGVKRVFVINSRGQTIRSSLNDPEEEKRYAGLISELTKKTQSMVRELDPEVRDIEAWQSKRRCT</sequence>
<keyword evidence="5" id="KW-0560">Oxidoreductase</keyword>
<protein>
    <submittedName>
        <fullName evidence="12">Superoxide-generating NADPH oxidase heavy chain subunit A (NADPH oxidase A) (Superoxide-generating NADPH oxidase flavocytochrome A)</fullName>
    </submittedName>
</protein>
<keyword evidence="3 9" id="KW-0812">Transmembrane</keyword>
<feature type="transmembrane region" description="Helical" evidence="9">
    <location>
        <begin position="810"/>
        <end position="831"/>
    </location>
</feature>
<feature type="transmembrane region" description="Helical" evidence="9">
    <location>
        <begin position="901"/>
        <end position="920"/>
    </location>
</feature>
<evidence type="ECO:0000256" key="6">
    <source>
        <dbReference type="ARBA" id="ARBA00023136"/>
    </source>
</evidence>
<evidence type="ECO:0000256" key="5">
    <source>
        <dbReference type="ARBA" id="ARBA00023002"/>
    </source>
</evidence>
<dbReference type="InterPro" id="IPR008775">
    <property type="entry name" value="Phytyl_CoA_dOase-like"/>
</dbReference>
<dbReference type="SUPFAM" id="SSF103196">
    <property type="entry name" value="Roadblock/LC7 domain"/>
    <property type="match status" value="1"/>
</dbReference>
<dbReference type="Gene3D" id="3.40.50.80">
    <property type="entry name" value="Nucleotide-binding domain of ferredoxin-NADP reductase (FNR) module"/>
    <property type="match status" value="1"/>
</dbReference>
<dbReference type="Gene3D" id="2.40.30.10">
    <property type="entry name" value="Translation factors"/>
    <property type="match status" value="1"/>
</dbReference>
<evidence type="ECO:0000256" key="9">
    <source>
        <dbReference type="SAM" id="Phobius"/>
    </source>
</evidence>
<evidence type="ECO:0000259" key="10">
    <source>
        <dbReference type="PROSITE" id="PS50002"/>
    </source>
</evidence>
<dbReference type="Proteomes" id="UP001642464">
    <property type="component" value="Unassembled WGS sequence"/>
</dbReference>
<feature type="region of interest" description="Disordered" evidence="8">
    <location>
        <begin position="406"/>
        <end position="486"/>
    </location>
</feature>
<evidence type="ECO:0000256" key="7">
    <source>
        <dbReference type="PROSITE-ProRule" id="PRU00192"/>
    </source>
</evidence>
<dbReference type="SUPFAM" id="SSF52343">
    <property type="entry name" value="Ferredoxin reductase-like, C-terminal NADP-linked domain"/>
    <property type="match status" value="1"/>
</dbReference>
<keyword evidence="13" id="KW-1185">Reference proteome</keyword>